<feature type="transmembrane region" description="Helical" evidence="8">
    <location>
        <begin position="188"/>
        <end position="205"/>
    </location>
</feature>
<dbReference type="PANTHER" id="PTHR34979">
    <property type="entry name" value="INNER MEMBRANE PROTEIN YGAZ"/>
    <property type="match status" value="1"/>
</dbReference>
<keyword evidence="10" id="KW-1185">Reference proteome</keyword>
<feature type="transmembrane region" description="Helical" evidence="8">
    <location>
        <begin position="59"/>
        <end position="83"/>
    </location>
</feature>
<accession>G0AA56</accession>
<feature type="transmembrane region" description="Helical" evidence="8">
    <location>
        <begin position="135"/>
        <end position="157"/>
    </location>
</feature>
<protein>
    <submittedName>
        <fullName evidence="9">AzlC family protein</fullName>
    </submittedName>
</protein>
<organism evidence="9 10">
    <name type="scientific">Collimonas fungivorans (strain Ter331)</name>
    <dbReference type="NCBI Taxonomy" id="1005048"/>
    <lineage>
        <taxon>Bacteria</taxon>
        <taxon>Pseudomonadati</taxon>
        <taxon>Pseudomonadota</taxon>
        <taxon>Betaproteobacteria</taxon>
        <taxon>Burkholderiales</taxon>
        <taxon>Oxalobacteraceae</taxon>
        <taxon>Collimonas</taxon>
    </lineage>
</organism>
<dbReference type="EMBL" id="CP002745">
    <property type="protein sequence ID" value="AEK62990.1"/>
    <property type="molecule type" value="Genomic_DNA"/>
</dbReference>
<sequence length="243" mass="26060">MPHPTSLSSFAAGARDTIPMMVGAAPFGVIFGALVAAGPLVPWQGQLMSLGVFAGSSQFIAVGLAAGQVGLLVIWMATFIVNLRHMLYAATLLPHVSHLPARWRFLLGFLLTDETFAVMNAYYLKHAHTPQGHWYFLGSGLSMYGNWQLWTLLGLLFGTAFPQLQTLGLDFAMVATFIAIVVPQLFRLPQLAAAVAAGAFAWFLRDLPYKLGLLAAILAGVGVGLALSHWQALRRAAKIGSKA</sequence>
<feature type="transmembrane region" description="Helical" evidence="8">
    <location>
        <begin position="211"/>
        <end position="233"/>
    </location>
</feature>
<dbReference type="KEGG" id="cfu:CFU_3165"/>
<proteinExistence type="inferred from homology"/>
<reference evidence="9 10" key="5">
    <citation type="journal article" date="2011" name="ISME J.">
        <title>Dual transcriptional profiling of a bacterial/fungal confrontation: Collimonas fungivorans versus Aspergillus niger.</title>
        <authorList>
            <person name="Mela F."/>
            <person name="Fritsche K."/>
            <person name="de Boer W."/>
            <person name="van Veen J.A."/>
            <person name="de Graaff L.H."/>
            <person name="van den Berg M."/>
            <person name="Leveau J.H."/>
        </authorList>
    </citation>
    <scope>NUCLEOTIDE SEQUENCE [LARGE SCALE GENOMIC DNA]</scope>
    <source>
        <strain evidence="9 10">Ter331</strain>
    </source>
</reference>
<evidence type="ECO:0000313" key="10">
    <source>
        <dbReference type="Proteomes" id="UP000008392"/>
    </source>
</evidence>
<evidence type="ECO:0000256" key="5">
    <source>
        <dbReference type="ARBA" id="ARBA00022692"/>
    </source>
</evidence>
<evidence type="ECO:0000313" key="9">
    <source>
        <dbReference type="EMBL" id="AEK62990.1"/>
    </source>
</evidence>
<keyword evidence="4" id="KW-1003">Cell membrane</keyword>
<dbReference type="InterPro" id="IPR011606">
    <property type="entry name" value="Brnchd-chn_aa_trnsp_permease"/>
</dbReference>
<reference evidence="9 10" key="4">
    <citation type="journal article" date="2010" name="Environ. Microbiol.">
        <title>The bacterial genus Collimonas: mycophagy, weathering and other adaptive solutions to life in oligotrophic soil environments.</title>
        <authorList>
            <person name="Leveau J.H."/>
            <person name="Uroz S."/>
            <person name="de Boer W."/>
        </authorList>
    </citation>
    <scope>NUCLEOTIDE SEQUENCE [LARGE SCALE GENOMIC DNA]</scope>
    <source>
        <strain evidence="9 10">Ter331</strain>
    </source>
</reference>
<keyword evidence="7 8" id="KW-0472">Membrane</keyword>
<dbReference type="eggNOG" id="COG1296">
    <property type="taxonomic scope" value="Bacteria"/>
</dbReference>
<evidence type="ECO:0000256" key="7">
    <source>
        <dbReference type="ARBA" id="ARBA00023136"/>
    </source>
</evidence>
<reference evidence="9 10" key="1">
    <citation type="journal article" date="2004" name="Environ. Microbiol.">
        <title>Phylogeny-function analysis of (meta)genomic libraries: screening for expression of ribosomal RNA genes by large-insert library fluorescent in situ hybridization (LIL-FISH).</title>
        <authorList>
            <person name="Leveau J.H."/>
            <person name="Gerards S."/>
            <person name="de Boer W."/>
            <person name="van Veen J.A."/>
        </authorList>
    </citation>
    <scope>NUCLEOTIDE SEQUENCE [LARGE SCALE GENOMIC DNA]</scope>
    <source>
        <strain evidence="9 10">Ter331</strain>
    </source>
</reference>
<reference evidence="9 10" key="2">
    <citation type="journal article" date="2006" name="J. Microbiol. Methods">
        <title>Genomic flank-sequencing of plasposon insertion sites for rapid identification of functional genes.</title>
        <authorList>
            <person name="Leveau J.H."/>
            <person name="Gerards S."/>
            <person name="Fritsche K."/>
            <person name="Zondag G."/>
            <person name="van Veen J.A."/>
        </authorList>
    </citation>
    <scope>NUCLEOTIDE SEQUENCE [LARGE SCALE GENOMIC DNA]</scope>
    <source>
        <strain evidence="9 10">Ter331</strain>
    </source>
</reference>
<dbReference type="AlphaFoldDB" id="G0AA56"/>
<reference evidence="9 10" key="3">
    <citation type="journal article" date="2008" name="FEMS Microbiol. Ecol.">
        <title>Identification and characterization of genes underlying chitinolysis in Collimonas fungivorans Ter331.</title>
        <authorList>
            <person name="Fritsche K."/>
            <person name="de Boer W."/>
            <person name="Gerards S."/>
            <person name="van den Berg M."/>
            <person name="van Veen J.A."/>
            <person name="Leveau J.H."/>
        </authorList>
    </citation>
    <scope>NUCLEOTIDE SEQUENCE [LARGE SCALE GENOMIC DNA]</scope>
    <source>
        <strain evidence="9 10">Ter331</strain>
    </source>
</reference>
<comment type="similarity">
    <text evidence="2">Belongs to the AzlC family.</text>
</comment>
<evidence type="ECO:0000256" key="8">
    <source>
        <dbReference type="SAM" id="Phobius"/>
    </source>
</evidence>
<comment type="subcellular location">
    <subcellularLocation>
        <location evidence="1">Cell membrane</location>
        <topology evidence="1">Multi-pass membrane protein</topology>
    </subcellularLocation>
</comment>
<keyword evidence="6 8" id="KW-1133">Transmembrane helix</keyword>
<dbReference type="GO" id="GO:1903785">
    <property type="term" value="P:L-valine transmembrane transport"/>
    <property type="evidence" value="ECO:0007669"/>
    <property type="project" value="TreeGrafter"/>
</dbReference>
<evidence type="ECO:0000256" key="1">
    <source>
        <dbReference type="ARBA" id="ARBA00004651"/>
    </source>
</evidence>
<feature type="transmembrane region" description="Helical" evidence="8">
    <location>
        <begin position="20"/>
        <end position="38"/>
    </location>
</feature>
<dbReference type="GO" id="GO:0005886">
    <property type="term" value="C:plasma membrane"/>
    <property type="evidence" value="ECO:0007669"/>
    <property type="project" value="UniProtKB-SubCell"/>
</dbReference>
<evidence type="ECO:0000256" key="6">
    <source>
        <dbReference type="ARBA" id="ARBA00022989"/>
    </source>
</evidence>
<dbReference type="STRING" id="1005048.CFU_3165"/>
<evidence type="ECO:0000256" key="3">
    <source>
        <dbReference type="ARBA" id="ARBA00022448"/>
    </source>
</evidence>
<dbReference type="HOGENOM" id="CLU_065777_1_1_4"/>
<evidence type="ECO:0000256" key="4">
    <source>
        <dbReference type="ARBA" id="ARBA00022475"/>
    </source>
</evidence>
<dbReference type="RefSeq" id="WP_014007143.1">
    <property type="nucleotide sequence ID" value="NC_015856.1"/>
</dbReference>
<keyword evidence="5 8" id="KW-0812">Transmembrane</keyword>
<keyword evidence="3" id="KW-0813">Transport</keyword>
<dbReference type="Pfam" id="PF03591">
    <property type="entry name" value="AzlC"/>
    <property type="match status" value="1"/>
</dbReference>
<evidence type="ECO:0000256" key="2">
    <source>
        <dbReference type="ARBA" id="ARBA00010735"/>
    </source>
</evidence>
<dbReference type="Proteomes" id="UP000008392">
    <property type="component" value="Chromosome"/>
</dbReference>
<gene>
    <name evidence="9" type="ordered locus">CFU_3165</name>
</gene>
<reference evidence="10" key="6">
    <citation type="submission" date="2011-05" db="EMBL/GenBank/DDBJ databases">
        <title>Complete sequence of Collimonas fungivorans Ter331.</title>
        <authorList>
            <person name="Leveau J.H."/>
        </authorList>
    </citation>
    <scope>NUCLEOTIDE SEQUENCE [LARGE SCALE GENOMIC DNA]</scope>
    <source>
        <strain evidence="10">Ter331</strain>
    </source>
</reference>
<dbReference type="PANTHER" id="PTHR34979:SF1">
    <property type="entry name" value="INNER MEMBRANE PROTEIN YGAZ"/>
    <property type="match status" value="1"/>
</dbReference>
<name>G0AA56_COLFT</name>